<dbReference type="Gene3D" id="3.50.50.60">
    <property type="entry name" value="FAD/NAD(P)-binding domain"/>
    <property type="match status" value="1"/>
</dbReference>
<accession>A0A2V3J0W4</accession>
<dbReference type="Gene3D" id="3.30.70.20">
    <property type="match status" value="1"/>
</dbReference>
<dbReference type="PANTHER" id="PTHR10617">
    <property type="entry name" value="ELECTRON TRANSFER FLAVOPROTEIN-UBIQUINONE OXIDOREDUCTASE"/>
    <property type="match status" value="1"/>
</dbReference>
<evidence type="ECO:0000256" key="2">
    <source>
        <dbReference type="ARBA" id="ARBA00004273"/>
    </source>
</evidence>
<dbReference type="OrthoDB" id="437331at2759"/>
<keyword evidence="16" id="KW-0472">Membrane</keyword>
<keyword evidence="13 18" id="KW-0411">Iron-sulfur</keyword>
<evidence type="ECO:0000256" key="15">
    <source>
        <dbReference type="ARBA" id="ARBA00023128"/>
    </source>
</evidence>
<evidence type="ECO:0000256" key="16">
    <source>
        <dbReference type="ARBA" id="ARBA00023136"/>
    </source>
</evidence>
<comment type="caution">
    <text evidence="21">The sequence shown here is derived from an EMBL/GenBank/DDBJ whole genome shotgun (WGS) entry which is preliminary data.</text>
</comment>
<comment type="cofactor">
    <cofactor evidence="1 18">
        <name>FAD</name>
        <dbReference type="ChEBI" id="CHEBI:57692"/>
    </cofactor>
</comment>
<keyword evidence="8 18" id="KW-0274">FAD</keyword>
<comment type="catalytic activity">
    <reaction evidence="17 18">
        <text>a ubiquinone + reduced [electron-transfer flavoprotein] = a ubiquinol + oxidized [electron-transfer flavoprotein] + H(+)</text>
        <dbReference type="Rhea" id="RHEA:24052"/>
        <dbReference type="Rhea" id="RHEA-COMP:9565"/>
        <dbReference type="Rhea" id="RHEA-COMP:9566"/>
        <dbReference type="Rhea" id="RHEA-COMP:10685"/>
        <dbReference type="Rhea" id="RHEA-COMP:10686"/>
        <dbReference type="ChEBI" id="CHEBI:15378"/>
        <dbReference type="ChEBI" id="CHEBI:16389"/>
        <dbReference type="ChEBI" id="CHEBI:17976"/>
        <dbReference type="ChEBI" id="CHEBI:57692"/>
        <dbReference type="ChEBI" id="CHEBI:58307"/>
        <dbReference type="EC" id="1.5.5.1"/>
    </reaction>
</comment>
<name>A0A2V3J0W4_9FLOR</name>
<comment type="subcellular location">
    <subcellularLocation>
        <location evidence="2">Mitochondrion inner membrane</location>
    </subcellularLocation>
</comment>
<dbReference type="GO" id="GO:0005743">
    <property type="term" value="C:mitochondrial inner membrane"/>
    <property type="evidence" value="ECO:0007669"/>
    <property type="project" value="UniProtKB-SubCell"/>
</dbReference>
<evidence type="ECO:0000259" key="20">
    <source>
        <dbReference type="Pfam" id="PF21162"/>
    </source>
</evidence>
<dbReference type="InterPro" id="IPR049398">
    <property type="entry name" value="ETF-QO/FixC_UQ-bd"/>
</dbReference>
<evidence type="ECO:0000256" key="13">
    <source>
        <dbReference type="ARBA" id="ARBA00023014"/>
    </source>
</evidence>
<proteinExistence type="inferred from homology"/>
<dbReference type="AlphaFoldDB" id="A0A2V3J0W4"/>
<dbReference type="EMBL" id="NBIV01000023">
    <property type="protein sequence ID" value="PXF47577.1"/>
    <property type="molecule type" value="Genomic_DNA"/>
</dbReference>
<evidence type="ECO:0000256" key="9">
    <source>
        <dbReference type="ARBA" id="ARBA00022946"/>
    </source>
</evidence>
<evidence type="ECO:0000256" key="14">
    <source>
        <dbReference type="ARBA" id="ARBA00023075"/>
    </source>
</evidence>
<dbReference type="STRING" id="448386.A0A2V3J0W4"/>
<evidence type="ECO:0000256" key="4">
    <source>
        <dbReference type="ARBA" id="ARBA00022448"/>
    </source>
</evidence>
<feature type="domain" description="ETF-QO/FixX C-terminal" evidence="19">
    <location>
        <begin position="476"/>
        <end position="577"/>
    </location>
</feature>
<evidence type="ECO:0000256" key="18">
    <source>
        <dbReference type="RuleBase" id="RU366068"/>
    </source>
</evidence>
<dbReference type="Gene3D" id="3.30.9.90">
    <property type="match status" value="1"/>
</dbReference>
<evidence type="ECO:0000256" key="17">
    <source>
        <dbReference type="ARBA" id="ARBA00052682"/>
    </source>
</evidence>
<evidence type="ECO:0000256" key="7">
    <source>
        <dbReference type="ARBA" id="ARBA00022792"/>
    </source>
</evidence>
<keyword evidence="4 18" id="KW-0813">Transport</keyword>
<comment type="function">
    <text evidence="18">Accepts electrons from ETF and reduces ubiquinone.</text>
</comment>
<evidence type="ECO:0000256" key="3">
    <source>
        <dbReference type="ARBA" id="ARBA00006796"/>
    </source>
</evidence>
<dbReference type="EC" id="1.5.5.1" evidence="18"/>
<keyword evidence="5 18" id="KW-0285">Flavoprotein</keyword>
<dbReference type="Pfam" id="PF21162">
    <property type="entry name" value="ETFQO_UQ-bd"/>
    <property type="match status" value="1"/>
</dbReference>
<dbReference type="SUPFAM" id="SSF51905">
    <property type="entry name" value="FAD/NAD(P)-binding domain"/>
    <property type="match status" value="1"/>
</dbReference>
<organism evidence="21 22">
    <name type="scientific">Gracilariopsis chorda</name>
    <dbReference type="NCBI Taxonomy" id="448386"/>
    <lineage>
        <taxon>Eukaryota</taxon>
        <taxon>Rhodophyta</taxon>
        <taxon>Florideophyceae</taxon>
        <taxon>Rhodymeniophycidae</taxon>
        <taxon>Gracilariales</taxon>
        <taxon>Gracilariaceae</taxon>
        <taxon>Gracilariopsis</taxon>
    </lineage>
</organism>
<evidence type="ECO:0000313" key="22">
    <source>
        <dbReference type="Proteomes" id="UP000247409"/>
    </source>
</evidence>
<sequence length="579" mass="63675">MLLGRFSSIGLRARPLLNPSPRGSFAARFLSSSCDSSEHEREKLECDVVIVGAGPAGLSAAIRLRQLCERADVDLSVCVLEKGSEVGAHTLSGNVFEPRAMDELLPDWREQDAPLGVPAEADEFYFLTESSAFRLPTPPQMKNHGNYIISLSEMTRWLGEKAEEVGVDVYPGFAAARLMYTEEGSVSGVTTNDFGLSKDGSKKENYEPGMDIAAKITMLAEGCRGSLSKQVINRFSLDQESMHQTYALGLKEVWRIPQEKHIPGKVVHTIGYPVDMQTYGGSFLYHMAESRIAIGYVVALDYKNPYLSPYQEFQRFKAHPAIRPLLEDGELLQYGARTLNEGGIQSIPKLEFPGGALIGCSAGFLNVPKIKGTHTAQKSGMVAADVVFENLLDGIASSRGYQEAMMSSWVWEELNVVRNIRPGFKYGLLGGLANAALESYITRGRSPWTIRHGVPDHEATRTVSNYKPVQYPKADGKVTFDILTAVSLSGTNHDHDEPCHLVLENPDTPEQLNLPEYGGPESRYCPARVYEYVEDGSSEKLQINAQNCLHCKACDIKDPTQNITWTVPQGGGGPKYTIT</sequence>
<evidence type="ECO:0000256" key="1">
    <source>
        <dbReference type="ARBA" id="ARBA00001974"/>
    </source>
</evidence>
<evidence type="ECO:0000256" key="11">
    <source>
        <dbReference type="ARBA" id="ARBA00023002"/>
    </source>
</evidence>
<comment type="cofactor">
    <cofactor evidence="18">
        <name>[4Fe-4S] cluster</name>
        <dbReference type="ChEBI" id="CHEBI:49883"/>
    </cofactor>
    <text evidence="18">Binds 1 [4Fe-4S] cluster.</text>
</comment>
<dbReference type="Proteomes" id="UP000247409">
    <property type="component" value="Unassembled WGS sequence"/>
</dbReference>
<dbReference type="SUPFAM" id="SSF54373">
    <property type="entry name" value="FAD-linked reductases, C-terminal domain"/>
    <property type="match status" value="1"/>
</dbReference>
<evidence type="ECO:0000313" key="21">
    <source>
        <dbReference type="EMBL" id="PXF47577.1"/>
    </source>
</evidence>
<comment type="similarity">
    <text evidence="3">Belongs to the ETF-QO/FixC family.</text>
</comment>
<keyword evidence="22" id="KW-1185">Reference proteome</keyword>
<dbReference type="InterPro" id="IPR036188">
    <property type="entry name" value="FAD/NAD-bd_sf"/>
</dbReference>
<keyword evidence="12 18" id="KW-0408">Iron</keyword>
<dbReference type="FunFam" id="3.30.70.20:FF:000015">
    <property type="entry name" value="Electron transfer flavoprotein-ubiquinone oxidoreductase"/>
    <property type="match status" value="1"/>
</dbReference>
<evidence type="ECO:0000256" key="6">
    <source>
        <dbReference type="ARBA" id="ARBA00022723"/>
    </source>
</evidence>
<keyword evidence="11 18" id="KW-0560">Oxidoreductase</keyword>
<evidence type="ECO:0000259" key="19">
    <source>
        <dbReference type="Pfam" id="PF05187"/>
    </source>
</evidence>
<keyword evidence="9" id="KW-0809">Transit peptide</keyword>
<dbReference type="InterPro" id="IPR040156">
    <property type="entry name" value="ETF-QO"/>
</dbReference>
<evidence type="ECO:0000256" key="5">
    <source>
        <dbReference type="ARBA" id="ARBA00022630"/>
    </source>
</evidence>
<reference evidence="21 22" key="1">
    <citation type="journal article" date="2018" name="Mol. Biol. Evol.">
        <title>Analysis of the draft genome of the red seaweed Gracilariopsis chorda provides insights into genome size evolution in Rhodophyta.</title>
        <authorList>
            <person name="Lee J."/>
            <person name="Yang E.C."/>
            <person name="Graf L."/>
            <person name="Yang J.H."/>
            <person name="Qiu H."/>
            <person name="Zel Zion U."/>
            <person name="Chan C.X."/>
            <person name="Stephens T.G."/>
            <person name="Weber A.P.M."/>
            <person name="Boo G.H."/>
            <person name="Boo S.M."/>
            <person name="Kim K.M."/>
            <person name="Shin Y."/>
            <person name="Jung M."/>
            <person name="Lee S.J."/>
            <person name="Yim H.S."/>
            <person name="Lee J.H."/>
            <person name="Bhattacharya D."/>
            <person name="Yoon H.S."/>
        </authorList>
    </citation>
    <scope>NUCLEOTIDE SEQUENCE [LARGE SCALE GENOMIC DNA]</scope>
    <source>
        <strain evidence="21 22">SKKU-2015</strain>
        <tissue evidence="21">Whole body</tissue>
    </source>
</reference>
<evidence type="ECO:0000256" key="12">
    <source>
        <dbReference type="ARBA" id="ARBA00023004"/>
    </source>
</evidence>
<evidence type="ECO:0000256" key="8">
    <source>
        <dbReference type="ARBA" id="ARBA00022827"/>
    </source>
</evidence>
<gene>
    <name evidence="21" type="ORF">BWQ96_02721</name>
</gene>
<protein>
    <recommendedName>
        <fullName evidence="18">Electron transfer flavoprotein-ubiquinone oxidoreductase</fullName>
        <shortName evidence="18">ETF-QO</shortName>
        <ecNumber evidence="18">1.5.5.1</ecNumber>
    </recommendedName>
</protein>
<keyword evidence="10 18" id="KW-0249">Electron transport</keyword>
<feature type="domain" description="ETF-QO/FixC ubiquinone-binding" evidence="20">
    <location>
        <begin position="246"/>
        <end position="339"/>
    </location>
</feature>
<keyword evidence="15" id="KW-0496">Mitochondrion</keyword>
<dbReference type="Pfam" id="PF13450">
    <property type="entry name" value="NAD_binding_8"/>
    <property type="match status" value="1"/>
</dbReference>
<dbReference type="Pfam" id="PF05187">
    <property type="entry name" value="Fer4_ETF_QO"/>
    <property type="match status" value="1"/>
</dbReference>
<dbReference type="SUPFAM" id="SSF54862">
    <property type="entry name" value="4Fe-4S ferredoxins"/>
    <property type="match status" value="1"/>
</dbReference>
<dbReference type="InterPro" id="IPR007859">
    <property type="entry name" value="ETF-QO/FixX_C"/>
</dbReference>
<keyword evidence="6 18" id="KW-0479">Metal-binding</keyword>
<evidence type="ECO:0000256" key="10">
    <source>
        <dbReference type="ARBA" id="ARBA00022982"/>
    </source>
</evidence>
<dbReference type="GO" id="GO:0046872">
    <property type="term" value="F:metal ion binding"/>
    <property type="evidence" value="ECO:0007669"/>
    <property type="project" value="UniProtKB-KW"/>
</dbReference>
<keyword evidence="14 18" id="KW-0830">Ubiquinone</keyword>
<dbReference type="PANTHER" id="PTHR10617:SF107">
    <property type="entry name" value="ELECTRON TRANSFER FLAVOPROTEIN-UBIQUINONE OXIDOREDUCTASE, MITOCHONDRIAL"/>
    <property type="match status" value="1"/>
</dbReference>
<dbReference type="GO" id="GO:0004174">
    <property type="term" value="F:electron-transferring-flavoprotein dehydrogenase activity"/>
    <property type="evidence" value="ECO:0007669"/>
    <property type="project" value="UniProtKB-UniRule"/>
</dbReference>
<keyword evidence="7" id="KW-0999">Mitochondrion inner membrane</keyword>
<dbReference type="GO" id="GO:0051539">
    <property type="term" value="F:4 iron, 4 sulfur cluster binding"/>
    <property type="evidence" value="ECO:0007669"/>
    <property type="project" value="UniProtKB-UniRule"/>
</dbReference>